<protein>
    <submittedName>
        <fullName evidence="2">Uncharacterized protein</fullName>
    </submittedName>
</protein>
<feature type="region of interest" description="Disordered" evidence="1">
    <location>
        <begin position="1"/>
        <end position="37"/>
    </location>
</feature>
<name>B9RHP4_RICCO</name>
<reference evidence="3" key="1">
    <citation type="journal article" date="2010" name="Nat. Biotechnol.">
        <title>Draft genome sequence of the oilseed species Ricinus communis.</title>
        <authorList>
            <person name="Chan A.P."/>
            <person name="Crabtree J."/>
            <person name="Zhao Q."/>
            <person name="Lorenzi H."/>
            <person name="Orvis J."/>
            <person name="Puiu D."/>
            <person name="Melake-Berhan A."/>
            <person name="Jones K.M."/>
            <person name="Redman J."/>
            <person name="Chen G."/>
            <person name="Cahoon E.B."/>
            <person name="Gedil M."/>
            <person name="Stanke M."/>
            <person name="Haas B.J."/>
            <person name="Wortman J.R."/>
            <person name="Fraser-Liggett C.M."/>
            <person name="Ravel J."/>
            <person name="Rabinowicz P.D."/>
        </authorList>
    </citation>
    <scope>NUCLEOTIDE SEQUENCE [LARGE SCALE GENOMIC DNA]</scope>
    <source>
        <strain evidence="3">cv. Hale</strain>
    </source>
</reference>
<accession>B9RHP4</accession>
<sequence length="73" mass="7966">METPSKGKSKFCRKATKDIGNSDEDDDLLSSIGSSDDNMQEDQLIRLAMASQKLEDVKPGVHDPLKEVNLGTS</sequence>
<evidence type="ECO:0000256" key="1">
    <source>
        <dbReference type="SAM" id="MobiDB-lite"/>
    </source>
</evidence>
<evidence type="ECO:0000313" key="3">
    <source>
        <dbReference type="Proteomes" id="UP000008311"/>
    </source>
</evidence>
<organism evidence="2 3">
    <name type="scientific">Ricinus communis</name>
    <name type="common">Castor bean</name>
    <dbReference type="NCBI Taxonomy" id="3988"/>
    <lineage>
        <taxon>Eukaryota</taxon>
        <taxon>Viridiplantae</taxon>
        <taxon>Streptophyta</taxon>
        <taxon>Embryophyta</taxon>
        <taxon>Tracheophyta</taxon>
        <taxon>Spermatophyta</taxon>
        <taxon>Magnoliopsida</taxon>
        <taxon>eudicotyledons</taxon>
        <taxon>Gunneridae</taxon>
        <taxon>Pentapetalae</taxon>
        <taxon>rosids</taxon>
        <taxon>fabids</taxon>
        <taxon>Malpighiales</taxon>
        <taxon>Euphorbiaceae</taxon>
        <taxon>Acalyphoideae</taxon>
        <taxon>Acalypheae</taxon>
        <taxon>Ricinus</taxon>
    </lineage>
</organism>
<keyword evidence="3" id="KW-1185">Reference proteome</keyword>
<gene>
    <name evidence="2" type="ORF">RCOM_1764750</name>
</gene>
<evidence type="ECO:0000313" key="2">
    <source>
        <dbReference type="EMBL" id="EEF49131.1"/>
    </source>
</evidence>
<dbReference type="AlphaFoldDB" id="B9RHP4"/>
<dbReference type="EMBL" id="EQ973780">
    <property type="protein sequence ID" value="EEF49131.1"/>
    <property type="molecule type" value="Genomic_DNA"/>
</dbReference>
<dbReference type="InParanoid" id="B9RHP4"/>
<dbReference type="Proteomes" id="UP000008311">
    <property type="component" value="Unassembled WGS sequence"/>
</dbReference>
<proteinExistence type="predicted"/>